<protein>
    <submittedName>
        <fullName evidence="1">Uncharacterized protein</fullName>
    </submittedName>
</protein>
<organism evidence="1 2">
    <name type="scientific">Aliivibrio finisterrensis</name>
    <dbReference type="NCBI Taxonomy" id="511998"/>
    <lineage>
        <taxon>Bacteria</taxon>
        <taxon>Pseudomonadati</taxon>
        <taxon>Pseudomonadota</taxon>
        <taxon>Gammaproteobacteria</taxon>
        <taxon>Vibrionales</taxon>
        <taxon>Vibrionaceae</taxon>
        <taxon>Aliivibrio</taxon>
    </lineage>
</organism>
<comment type="caution">
    <text evidence="1">The sequence shown here is derived from an EMBL/GenBank/DDBJ whole genome shotgun (WGS) entry which is preliminary data.</text>
</comment>
<dbReference type="Proteomes" id="UP000294166">
    <property type="component" value="Unassembled WGS sequence"/>
</dbReference>
<accession>A0ABY0I8T0</accession>
<sequence>MVNLDDVLPEIECNVPNTYKGSCKLTLQYNFREEHAVFPSIEEAKIAANGALNPVVGGYHGATIEGTTDDVTQPTGVVWLFNF</sequence>
<name>A0ABY0I8T0_9GAMM</name>
<evidence type="ECO:0000313" key="2">
    <source>
        <dbReference type="Proteomes" id="UP000294166"/>
    </source>
</evidence>
<reference evidence="1 2" key="1">
    <citation type="submission" date="2019-02" db="EMBL/GenBank/DDBJ databases">
        <title>Genome sequences of Aliivibrio finisterrensis strains from farmed Atlantic salmon.</title>
        <authorList>
            <person name="Bowman J.P."/>
        </authorList>
    </citation>
    <scope>NUCLEOTIDE SEQUENCE [LARGE SCALE GENOMIC DNA]</scope>
    <source>
        <strain evidence="1 2">A21</strain>
    </source>
</reference>
<dbReference type="EMBL" id="SEZN01000016">
    <property type="protein sequence ID" value="RYU64337.1"/>
    <property type="molecule type" value="Genomic_DNA"/>
</dbReference>
<proteinExistence type="predicted"/>
<dbReference type="RefSeq" id="WP_130066500.1">
    <property type="nucleotide sequence ID" value="NZ_SEZN01000016.1"/>
</dbReference>
<keyword evidence="2" id="KW-1185">Reference proteome</keyword>
<evidence type="ECO:0000313" key="1">
    <source>
        <dbReference type="EMBL" id="RYU64337.1"/>
    </source>
</evidence>
<gene>
    <name evidence="1" type="ORF">ERW53_10390</name>
</gene>